<name>A0A6N4TK40_9FIRM</name>
<dbReference type="SUPFAM" id="SSF56672">
    <property type="entry name" value="DNA/RNA polymerases"/>
    <property type="match status" value="1"/>
</dbReference>
<evidence type="ECO:0008006" key="3">
    <source>
        <dbReference type="Google" id="ProtNLM"/>
    </source>
</evidence>
<organism evidence="1 2">
    <name type="scientific">Amedibacterium intestinale</name>
    <dbReference type="NCBI Taxonomy" id="2583452"/>
    <lineage>
        <taxon>Bacteria</taxon>
        <taxon>Bacillati</taxon>
        <taxon>Bacillota</taxon>
        <taxon>Erysipelotrichia</taxon>
        <taxon>Erysipelotrichales</taxon>
        <taxon>Erysipelotrichaceae</taxon>
        <taxon>Amedibacterium</taxon>
    </lineage>
</organism>
<sequence length="114" mass="13092">MQTDNRLLEEMLSNENLNKAFLQVVRNKGAEGIDGMKYTKLKDYLKEHGEEIKEQIRTRKYKPKPVRKVGISKADGGVRNLGVPTVVDRFIQQAIVQILTPIYEPLFSEHSFGF</sequence>
<keyword evidence="2" id="KW-1185">Reference proteome</keyword>
<reference evidence="2" key="1">
    <citation type="submission" date="2019-05" db="EMBL/GenBank/DDBJ databases">
        <title>Complete genome sequencing of Absiella argi strain JCM 30884.</title>
        <authorList>
            <person name="Sakamoto M."/>
            <person name="Murakami T."/>
            <person name="Mori H."/>
        </authorList>
    </citation>
    <scope>NUCLEOTIDE SEQUENCE [LARGE SCALE GENOMIC DNA]</scope>
    <source>
        <strain evidence="2">JCM 30884</strain>
    </source>
</reference>
<gene>
    <name evidence="1" type="ORF">Aargi30884_17470</name>
</gene>
<evidence type="ECO:0000313" key="1">
    <source>
        <dbReference type="EMBL" id="BBK22844.1"/>
    </source>
</evidence>
<protein>
    <recommendedName>
        <fullName evidence="3">Reverse transcriptase domain-containing protein</fullName>
    </recommendedName>
</protein>
<dbReference type="InterPro" id="IPR043502">
    <property type="entry name" value="DNA/RNA_pol_sf"/>
</dbReference>
<dbReference type="Proteomes" id="UP000464754">
    <property type="component" value="Chromosome"/>
</dbReference>
<dbReference type="AlphaFoldDB" id="A0A6N4TK40"/>
<dbReference type="InterPro" id="IPR051083">
    <property type="entry name" value="GrpII_Intron_Splice-Mob/Def"/>
</dbReference>
<accession>A0A6N4TK40</accession>
<dbReference type="RefSeq" id="WP_174766923.1">
    <property type="nucleotide sequence ID" value="NZ_AP019695.1"/>
</dbReference>
<dbReference type="EMBL" id="AP019695">
    <property type="protein sequence ID" value="BBK22844.1"/>
    <property type="molecule type" value="Genomic_DNA"/>
</dbReference>
<proteinExistence type="predicted"/>
<dbReference type="PANTHER" id="PTHR34047:SF8">
    <property type="entry name" value="PROTEIN YKFC"/>
    <property type="match status" value="1"/>
</dbReference>
<evidence type="ECO:0000313" key="2">
    <source>
        <dbReference type="Proteomes" id="UP000464754"/>
    </source>
</evidence>
<dbReference type="KEGG" id="aarg:Aargi30884_17470"/>
<dbReference type="PANTHER" id="PTHR34047">
    <property type="entry name" value="NUCLEAR INTRON MATURASE 1, MITOCHONDRIAL-RELATED"/>
    <property type="match status" value="1"/>
</dbReference>